<gene>
    <name evidence="1" type="ORF">JAAARDRAFT_135909</name>
</gene>
<dbReference type="EMBL" id="KL197730">
    <property type="protein sequence ID" value="KDQ54193.1"/>
    <property type="molecule type" value="Genomic_DNA"/>
</dbReference>
<name>A0A067PH00_9AGAM</name>
<dbReference type="Proteomes" id="UP000027265">
    <property type="component" value="Unassembled WGS sequence"/>
</dbReference>
<reference evidence="2" key="1">
    <citation type="journal article" date="2014" name="Proc. Natl. Acad. Sci. U.S.A.">
        <title>Extensive sampling of basidiomycete genomes demonstrates inadequacy of the white-rot/brown-rot paradigm for wood decay fungi.</title>
        <authorList>
            <person name="Riley R."/>
            <person name="Salamov A.A."/>
            <person name="Brown D.W."/>
            <person name="Nagy L.G."/>
            <person name="Floudas D."/>
            <person name="Held B.W."/>
            <person name="Levasseur A."/>
            <person name="Lombard V."/>
            <person name="Morin E."/>
            <person name="Otillar R."/>
            <person name="Lindquist E.A."/>
            <person name="Sun H."/>
            <person name="LaButti K.M."/>
            <person name="Schmutz J."/>
            <person name="Jabbour D."/>
            <person name="Luo H."/>
            <person name="Baker S.E."/>
            <person name="Pisabarro A.G."/>
            <person name="Walton J.D."/>
            <person name="Blanchette R.A."/>
            <person name="Henrissat B."/>
            <person name="Martin F."/>
            <person name="Cullen D."/>
            <person name="Hibbett D.S."/>
            <person name="Grigoriev I.V."/>
        </authorList>
    </citation>
    <scope>NUCLEOTIDE SEQUENCE [LARGE SCALE GENOMIC DNA]</scope>
    <source>
        <strain evidence="2">MUCL 33604</strain>
    </source>
</reference>
<evidence type="ECO:0000313" key="1">
    <source>
        <dbReference type="EMBL" id="KDQ54193.1"/>
    </source>
</evidence>
<protein>
    <submittedName>
        <fullName evidence="1">Uncharacterized protein</fullName>
    </submittedName>
</protein>
<accession>A0A067PH00</accession>
<dbReference type="HOGENOM" id="CLU_160866_0_0_1"/>
<organism evidence="1 2">
    <name type="scientific">Jaapia argillacea MUCL 33604</name>
    <dbReference type="NCBI Taxonomy" id="933084"/>
    <lineage>
        <taxon>Eukaryota</taxon>
        <taxon>Fungi</taxon>
        <taxon>Dikarya</taxon>
        <taxon>Basidiomycota</taxon>
        <taxon>Agaricomycotina</taxon>
        <taxon>Agaricomycetes</taxon>
        <taxon>Agaricomycetidae</taxon>
        <taxon>Jaapiales</taxon>
        <taxon>Jaapiaceae</taxon>
        <taxon>Jaapia</taxon>
    </lineage>
</organism>
<dbReference type="AlphaFoldDB" id="A0A067PH00"/>
<sequence length="99" mass="11445">QRQSFFGKGEIIRVITNPAETVHSLTESRRLLNESRQEIEESRERTQLCVVCGFSRLPGFRDQPIEVKQIKRALEGEPSFTVLFGVSSVRKVRIERPFL</sequence>
<dbReference type="OrthoDB" id="2150628at2759"/>
<dbReference type="InParanoid" id="A0A067PH00"/>
<evidence type="ECO:0000313" key="2">
    <source>
        <dbReference type="Proteomes" id="UP000027265"/>
    </source>
</evidence>
<feature type="non-terminal residue" evidence="1">
    <location>
        <position position="1"/>
    </location>
</feature>
<dbReference type="STRING" id="933084.A0A067PH00"/>
<proteinExistence type="predicted"/>
<keyword evidence="2" id="KW-1185">Reference proteome</keyword>